<name>A0A0A9A6M5_ARUDO</name>
<sequence length="50" mass="5888">MYASGINHKQDSYVPMTLKKQNGHIQKEKLTMGKTMSPHIEFKRLVEYFC</sequence>
<protein>
    <submittedName>
        <fullName evidence="1">Uncharacterized protein</fullName>
    </submittedName>
</protein>
<organism evidence="1">
    <name type="scientific">Arundo donax</name>
    <name type="common">Giant reed</name>
    <name type="synonym">Donax arundinaceus</name>
    <dbReference type="NCBI Taxonomy" id="35708"/>
    <lineage>
        <taxon>Eukaryota</taxon>
        <taxon>Viridiplantae</taxon>
        <taxon>Streptophyta</taxon>
        <taxon>Embryophyta</taxon>
        <taxon>Tracheophyta</taxon>
        <taxon>Spermatophyta</taxon>
        <taxon>Magnoliopsida</taxon>
        <taxon>Liliopsida</taxon>
        <taxon>Poales</taxon>
        <taxon>Poaceae</taxon>
        <taxon>PACMAD clade</taxon>
        <taxon>Arundinoideae</taxon>
        <taxon>Arundineae</taxon>
        <taxon>Arundo</taxon>
    </lineage>
</organism>
<reference evidence="1" key="2">
    <citation type="journal article" date="2015" name="Data Brief">
        <title>Shoot transcriptome of the giant reed, Arundo donax.</title>
        <authorList>
            <person name="Barrero R.A."/>
            <person name="Guerrero F.D."/>
            <person name="Moolhuijzen P."/>
            <person name="Goolsby J.A."/>
            <person name="Tidwell J."/>
            <person name="Bellgard S.E."/>
            <person name="Bellgard M.I."/>
        </authorList>
    </citation>
    <scope>NUCLEOTIDE SEQUENCE</scope>
    <source>
        <tissue evidence="1">Shoot tissue taken approximately 20 cm above the soil surface</tissue>
    </source>
</reference>
<evidence type="ECO:0000313" key="1">
    <source>
        <dbReference type="EMBL" id="JAD42682.1"/>
    </source>
</evidence>
<dbReference type="AlphaFoldDB" id="A0A0A9A6M5"/>
<accession>A0A0A9A6M5</accession>
<proteinExistence type="predicted"/>
<dbReference type="EMBL" id="GBRH01255213">
    <property type="protein sequence ID" value="JAD42682.1"/>
    <property type="molecule type" value="Transcribed_RNA"/>
</dbReference>
<reference evidence="1" key="1">
    <citation type="submission" date="2014-09" db="EMBL/GenBank/DDBJ databases">
        <authorList>
            <person name="Magalhaes I.L.F."/>
            <person name="Oliveira U."/>
            <person name="Santos F.R."/>
            <person name="Vidigal T.H.D.A."/>
            <person name="Brescovit A.D."/>
            <person name="Santos A.J."/>
        </authorList>
    </citation>
    <scope>NUCLEOTIDE SEQUENCE</scope>
    <source>
        <tissue evidence="1">Shoot tissue taken approximately 20 cm above the soil surface</tissue>
    </source>
</reference>